<dbReference type="EMBL" id="UINC01019105">
    <property type="protein sequence ID" value="SVA80741.1"/>
    <property type="molecule type" value="Genomic_DNA"/>
</dbReference>
<proteinExistence type="predicted"/>
<evidence type="ECO:0000313" key="1">
    <source>
        <dbReference type="EMBL" id="SVA80741.1"/>
    </source>
</evidence>
<dbReference type="AlphaFoldDB" id="A0A381YVV3"/>
<organism evidence="1">
    <name type="scientific">marine metagenome</name>
    <dbReference type="NCBI Taxonomy" id="408172"/>
    <lineage>
        <taxon>unclassified sequences</taxon>
        <taxon>metagenomes</taxon>
        <taxon>ecological metagenomes</taxon>
    </lineage>
</organism>
<gene>
    <name evidence="1" type="ORF">METZ01_LOCUS133595</name>
</gene>
<sequence>MKNYILAFMLVPFLLFGQKFKNSELITQDKEGDNKSRSIAVETVPRLLSYQGFLTVGGAGPVSDGQYTVNFRLFDQEEDGNEFWNETHLLTVSDGLVSALLGSNGFPIETVPMNSYLEIEIDGNTLSPRQQITSVMYAIKSDTTYFAKGYTKTADLSQVAMSGEYSDLLNSPDLTPFATKDSLGYYATLDSLDSYTLTSELSVVAFSGEYEDILNTPDLANYAVTDTLSYYATLDSLGYYVTEDSLSQYIGSTIQPYDTELYQIAELRDLIQGHLMVYDGTELSWTALGGADARATLGLGDMAVQESDSVLITGGSISGIEDITVSDGGTGASTSEGARDSLGLKIGEDVQAFDSDLQTIATQNHSENPNVKQMLISRGYYWEARSADSARIDLGLKIGQDVQAWSQDLQDYADGQDIPADKIQYGEYFINQPGQQGQIWASDANEAGHWSNLGEYLTYEVSGADSATSIEFNVDVGTGPNQVIALDVNQKLPAVNASKLQGITADQINDSTVSNSEFNMLSGVRTIPGEDGPGGLLQDQLDNKAQKGNNDDIISITGLTTMLAINQGGTGASTAEDARINLDAQQQNVH</sequence>
<name>A0A381YVV3_9ZZZZ</name>
<reference evidence="1" key="1">
    <citation type="submission" date="2018-05" db="EMBL/GenBank/DDBJ databases">
        <authorList>
            <person name="Lanie J.A."/>
            <person name="Ng W.-L."/>
            <person name="Kazmierczak K.M."/>
            <person name="Andrzejewski T.M."/>
            <person name="Davidsen T.M."/>
            <person name="Wayne K.J."/>
            <person name="Tettelin H."/>
            <person name="Glass J.I."/>
            <person name="Rusch D."/>
            <person name="Podicherti R."/>
            <person name="Tsui H.-C.T."/>
            <person name="Winkler M.E."/>
        </authorList>
    </citation>
    <scope>NUCLEOTIDE SEQUENCE</scope>
</reference>
<accession>A0A381YVV3</accession>
<feature type="non-terminal residue" evidence="1">
    <location>
        <position position="590"/>
    </location>
</feature>
<protein>
    <submittedName>
        <fullName evidence="1">Uncharacterized protein</fullName>
    </submittedName>
</protein>